<dbReference type="AlphaFoldDB" id="C3XUF7"/>
<dbReference type="GO" id="GO:0006397">
    <property type="term" value="P:mRNA processing"/>
    <property type="evidence" value="ECO:0007669"/>
    <property type="project" value="UniProtKB-KW"/>
</dbReference>
<keyword evidence="7" id="KW-0813">Transport</keyword>
<dbReference type="GO" id="GO:0048471">
    <property type="term" value="C:perinuclear region of cytoplasm"/>
    <property type="evidence" value="ECO:0007669"/>
    <property type="project" value="UniProtKB-SubCell"/>
</dbReference>
<feature type="region of interest" description="Disordered" evidence="18">
    <location>
        <begin position="612"/>
        <end position="650"/>
    </location>
</feature>
<keyword evidence="13" id="KW-0694">RNA-binding</keyword>
<keyword evidence="9" id="KW-0507">mRNA processing</keyword>
<dbReference type="KEGG" id="bfo:118417124"/>
<feature type="compositionally biased region" description="Low complexity" evidence="18">
    <location>
        <begin position="109"/>
        <end position="122"/>
    </location>
</feature>
<reference evidence="21" key="2">
    <citation type="journal article" date="2020" name="Nat. Ecol. Evol.">
        <title>Deeply conserved synteny resolves early events in vertebrate evolution.</title>
        <authorList>
            <person name="Simakov O."/>
            <person name="Marletaz F."/>
            <person name="Yue J.X."/>
            <person name="O'Connell B."/>
            <person name="Jenkins J."/>
            <person name="Brandt A."/>
            <person name="Calef R."/>
            <person name="Tung C.H."/>
            <person name="Huang T.K."/>
            <person name="Schmutz J."/>
            <person name="Satoh N."/>
            <person name="Yu J.K."/>
            <person name="Putnam N.H."/>
            <person name="Green R.E."/>
            <person name="Rokhsar D.S."/>
        </authorList>
    </citation>
    <scope>NUCLEOTIDE SEQUENCE [LARGE SCALE GENOMIC DNA]</scope>
    <source>
        <strain evidence="21">S238N-H82</strain>
    </source>
</reference>
<evidence type="ECO:0000313" key="20">
    <source>
        <dbReference type="EMBL" id="EEN68531.1"/>
    </source>
</evidence>
<dbReference type="STRING" id="7739.C3XUF7"/>
<evidence type="ECO:0000256" key="15">
    <source>
        <dbReference type="ARBA" id="ARBA00023187"/>
    </source>
</evidence>
<dbReference type="GO" id="GO:0035145">
    <property type="term" value="C:exon-exon junction complex"/>
    <property type="evidence" value="ECO:0000318"/>
    <property type="project" value="GO_Central"/>
</dbReference>
<dbReference type="GeneID" id="118417124"/>
<evidence type="ECO:0000256" key="7">
    <source>
        <dbReference type="ARBA" id="ARBA00022448"/>
    </source>
</evidence>
<dbReference type="GO" id="GO:0006417">
    <property type="term" value="P:regulation of translation"/>
    <property type="evidence" value="ECO:0007669"/>
    <property type="project" value="UniProtKB-KW"/>
</dbReference>
<evidence type="ECO:0000256" key="13">
    <source>
        <dbReference type="ARBA" id="ARBA00022884"/>
    </source>
</evidence>
<feature type="compositionally biased region" description="Basic and acidic residues" evidence="18">
    <location>
        <begin position="632"/>
        <end position="643"/>
    </location>
</feature>
<dbReference type="GO" id="GO:0005681">
    <property type="term" value="C:spliceosomal complex"/>
    <property type="evidence" value="ECO:0007669"/>
    <property type="project" value="UniProtKB-KW"/>
</dbReference>
<name>C3XUF7_BRAFL</name>
<keyword evidence="21" id="KW-1185">Reference proteome</keyword>
<keyword evidence="15" id="KW-0508">mRNA splicing</keyword>
<dbReference type="PANTHER" id="PTHR13434:SF0">
    <property type="entry name" value="PROTEIN CASC3"/>
    <property type="match status" value="1"/>
</dbReference>
<dbReference type="OrthoDB" id="657902at2759"/>
<evidence type="ECO:0000256" key="9">
    <source>
        <dbReference type="ARBA" id="ARBA00022664"/>
    </source>
</evidence>
<feature type="region of interest" description="Disordered" evidence="18">
    <location>
        <begin position="1"/>
        <end position="335"/>
    </location>
</feature>
<comment type="subcellular location">
    <subcellularLocation>
        <location evidence="2">Cell projection</location>
        <location evidence="2">Dendrite</location>
    </subcellularLocation>
    <subcellularLocation>
        <location evidence="1">Cytoplasm</location>
        <location evidence="1">Stress granule</location>
    </subcellularLocation>
    <subcellularLocation>
        <location evidence="4">Cytoplasm</location>
        <location evidence="4">Perinuclear region</location>
    </subcellularLocation>
    <subcellularLocation>
        <location evidence="3">Nucleus speckle</location>
    </subcellularLocation>
</comment>
<feature type="compositionally biased region" description="Polar residues" evidence="18">
    <location>
        <begin position="22"/>
        <end position="33"/>
    </location>
</feature>
<feature type="compositionally biased region" description="Acidic residues" evidence="18">
    <location>
        <begin position="140"/>
        <end position="155"/>
    </location>
</feature>
<evidence type="ECO:0000256" key="3">
    <source>
        <dbReference type="ARBA" id="ARBA00004324"/>
    </source>
</evidence>
<reference evidence="20" key="1">
    <citation type="journal article" date="2008" name="Nature">
        <title>The amphioxus genome and the evolution of the chordate karyotype.</title>
        <authorList>
            <consortium name="US DOE Joint Genome Institute (JGI-PGF)"/>
            <person name="Putnam N.H."/>
            <person name="Butts T."/>
            <person name="Ferrier D.E.K."/>
            <person name="Furlong R.F."/>
            <person name="Hellsten U."/>
            <person name="Kawashima T."/>
            <person name="Robinson-Rechavi M."/>
            <person name="Shoguchi E."/>
            <person name="Terry A."/>
            <person name="Yu J.-K."/>
            <person name="Benito-Gutierrez E.L."/>
            <person name="Dubchak I."/>
            <person name="Garcia-Fernandez J."/>
            <person name="Gibson-Brown J.J."/>
            <person name="Grigoriev I.V."/>
            <person name="Horton A.C."/>
            <person name="de Jong P.J."/>
            <person name="Jurka J."/>
            <person name="Kapitonov V.V."/>
            <person name="Kohara Y."/>
            <person name="Kuroki Y."/>
            <person name="Lindquist E."/>
            <person name="Lucas S."/>
            <person name="Osoegawa K."/>
            <person name="Pennacchio L.A."/>
            <person name="Salamov A.A."/>
            <person name="Satou Y."/>
            <person name="Sauka-Spengler T."/>
            <person name="Schmutz J."/>
            <person name="Shin-I T."/>
            <person name="Toyoda A."/>
            <person name="Bronner-Fraser M."/>
            <person name="Fujiyama A."/>
            <person name="Holland L.Z."/>
            <person name="Holland P.W.H."/>
            <person name="Satoh N."/>
            <person name="Rokhsar D.S."/>
        </authorList>
    </citation>
    <scope>NUCLEOTIDE SEQUENCE [LARGE SCALE GENOMIC DNA]</scope>
    <source>
        <strain evidence="20">S238N-H82</strain>
        <tissue evidence="20">Testes</tissue>
    </source>
</reference>
<dbReference type="PANTHER" id="PTHR13434">
    <property type="entry name" value="PROTEIN CASC3"/>
    <property type="match status" value="1"/>
</dbReference>
<evidence type="ECO:0000313" key="21">
    <source>
        <dbReference type="Proteomes" id="UP000001554"/>
    </source>
</evidence>
<keyword evidence="14" id="KW-0866">Nonsense-mediated mRNA decay</keyword>
<evidence type="ECO:0000256" key="12">
    <source>
        <dbReference type="ARBA" id="ARBA00022845"/>
    </source>
</evidence>
<keyword evidence="11" id="KW-0509">mRNA transport</keyword>
<feature type="compositionally biased region" description="Basic and acidic residues" evidence="18">
    <location>
        <begin position="194"/>
        <end position="217"/>
    </location>
</feature>
<evidence type="ECO:0000256" key="1">
    <source>
        <dbReference type="ARBA" id="ARBA00004210"/>
    </source>
</evidence>
<dbReference type="SMART" id="SM01044">
    <property type="entry name" value="Btz"/>
    <property type="match status" value="1"/>
</dbReference>
<evidence type="ECO:0000256" key="10">
    <source>
        <dbReference type="ARBA" id="ARBA00022728"/>
    </source>
</evidence>
<dbReference type="eggNOG" id="KOG4264">
    <property type="taxonomic scope" value="Eukaryota"/>
</dbReference>
<feature type="compositionally biased region" description="Basic and acidic residues" evidence="18">
    <location>
        <begin position="34"/>
        <end position="58"/>
    </location>
</feature>
<dbReference type="GO" id="GO:0030425">
    <property type="term" value="C:dendrite"/>
    <property type="evidence" value="ECO:0007669"/>
    <property type="project" value="UniProtKB-SubCell"/>
</dbReference>
<dbReference type="InterPro" id="IPR018545">
    <property type="entry name" value="Btz_dom"/>
</dbReference>
<dbReference type="InParanoid" id="C3XUF7"/>
<dbReference type="Pfam" id="PF09405">
    <property type="entry name" value="Btz"/>
    <property type="match status" value="1"/>
</dbReference>
<dbReference type="GO" id="GO:0000184">
    <property type="term" value="P:nuclear-transcribed mRNA catabolic process, nonsense-mediated decay"/>
    <property type="evidence" value="ECO:0007669"/>
    <property type="project" value="UniProtKB-KW"/>
</dbReference>
<feature type="compositionally biased region" description="Basic and acidic residues" evidence="18">
    <location>
        <begin position="419"/>
        <end position="451"/>
    </location>
</feature>
<dbReference type="GO" id="GO:0016607">
    <property type="term" value="C:nuclear speck"/>
    <property type="evidence" value="ECO:0007669"/>
    <property type="project" value="UniProtKB-SubCell"/>
</dbReference>
<keyword evidence="12" id="KW-0810">Translation regulation</keyword>
<feature type="region of interest" description="Disordered" evidence="18">
    <location>
        <begin position="366"/>
        <end position="467"/>
    </location>
</feature>
<comment type="similarity">
    <text evidence="5">Belongs to the CASC3 family.</text>
</comment>
<gene>
    <name evidence="22" type="primary">LOC118417124</name>
    <name evidence="20" type="ORF">BRAFLDRAFT_120980</name>
</gene>
<evidence type="ECO:0000256" key="14">
    <source>
        <dbReference type="ARBA" id="ARBA00023161"/>
    </source>
</evidence>
<feature type="compositionally biased region" description="Basic and acidic residues" evidence="18">
    <location>
        <begin position="277"/>
        <end position="291"/>
    </location>
</feature>
<keyword evidence="10" id="KW-0747">Spliceosome</keyword>
<evidence type="ECO:0000256" key="6">
    <source>
        <dbReference type="ARBA" id="ARBA00019964"/>
    </source>
</evidence>
<evidence type="ECO:0000256" key="2">
    <source>
        <dbReference type="ARBA" id="ARBA00004279"/>
    </source>
</evidence>
<evidence type="ECO:0000256" key="4">
    <source>
        <dbReference type="ARBA" id="ARBA00004556"/>
    </source>
</evidence>
<dbReference type="GO" id="GO:0051028">
    <property type="term" value="P:mRNA transport"/>
    <property type="evidence" value="ECO:0007669"/>
    <property type="project" value="UniProtKB-KW"/>
</dbReference>
<organism>
    <name type="scientific">Branchiostoma floridae</name>
    <name type="common">Florida lancelet</name>
    <name type="synonym">Amphioxus</name>
    <dbReference type="NCBI Taxonomy" id="7739"/>
    <lineage>
        <taxon>Eukaryota</taxon>
        <taxon>Metazoa</taxon>
        <taxon>Chordata</taxon>
        <taxon>Cephalochordata</taxon>
        <taxon>Leptocardii</taxon>
        <taxon>Amphioxiformes</taxon>
        <taxon>Branchiostomatidae</taxon>
        <taxon>Branchiostoma</taxon>
    </lineage>
</organism>
<accession>C3XUF7</accession>
<dbReference type="EMBL" id="GG666464">
    <property type="protein sequence ID" value="EEN68531.1"/>
    <property type="molecule type" value="Genomic_DNA"/>
</dbReference>
<keyword evidence="17" id="KW-0966">Cell projection</keyword>
<dbReference type="OMA" id="HPEERHG"/>
<feature type="compositionally biased region" description="Basic and acidic residues" evidence="18">
    <location>
        <begin position="124"/>
        <end position="135"/>
    </location>
</feature>
<dbReference type="GO" id="GO:0010494">
    <property type="term" value="C:cytoplasmic stress granule"/>
    <property type="evidence" value="ECO:0007669"/>
    <property type="project" value="UniProtKB-SubCell"/>
</dbReference>
<evidence type="ECO:0000256" key="11">
    <source>
        <dbReference type="ARBA" id="ARBA00022816"/>
    </source>
</evidence>
<evidence type="ECO:0000259" key="19">
    <source>
        <dbReference type="SMART" id="SM01044"/>
    </source>
</evidence>
<feature type="region of interest" description="Disordered" evidence="18">
    <location>
        <begin position="342"/>
        <end position="361"/>
    </location>
</feature>
<reference evidence="22" key="3">
    <citation type="submission" date="2025-04" db="UniProtKB">
        <authorList>
            <consortium name="RefSeq"/>
        </authorList>
    </citation>
    <scope>IDENTIFICATION</scope>
    <source>
        <strain evidence="22">S238N-H82</strain>
        <tissue evidence="22">Testes</tissue>
    </source>
</reference>
<feature type="compositionally biased region" description="Acidic residues" evidence="18">
    <location>
        <begin position="63"/>
        <end position="108"/>
    </location>
</feature>
<sequence length="650" mass="72604">MADRRRRRPSESEGEEGEEETLSTSQASLGSTEDPSHSGEDERDRRSPCESEGEHAEALSEYESAEEDREADEDSQAEQGDSDTEHEDTRGDDDTETEDTQETEETQETGETLDTTKTTVSTDDSDKDKKLERQSGDGSEAPDSEDQAENLDDDEDRRNPAFIPRKGDFFEHDIRGEEDEKQPGRPPVKGRKKLWQDEGKWQHDLFNEDEQRPKPVEELIAIYGYDPRRESSPDNIRPRRGRRPPRGGGRGGRPPPRTLRDFVERPPPPRRGFPPRNRTDVQTRDRAHYTQDVRQWAANVNNYRDNGPLDNVVSDENRNQPQVSRQKPSEERAVTNVMNNVTTSTNSMPKNGDNGVTVPPVPVKAAVSTDSEHQYPAPQEKRSYTRYRRSAQGPRTSPPQQQQQQQHLRKRMENLSLQHGEETAAQDRGHADGSPQHPEERHGPNRSDRPKRYSSLRQRPMPEQVVPPNMVKGVTYYNQGYRGEQYARGSTPPVVDGPIQPHPTGPPAPPHQGMIVSDVNLPPGMAHPAMYNPTMTMAPPVPPQLLPPPFFSAGGMVNYAAPPNPVSSYAPIPPAGPTAPTPNVPPVYTSPHPPSAQVVRGVTYFNNQMPPQVLKRSPARRPNAAIPIEPPPDVRGDQTHSEEGGQPTEA</sequence>
<evidence type="ECO:0000256" key="16">
    <source>
        <dbReference type="ARBA" id="ARBA00023242"/>
    </source>
</evidence>
<feature type="domain" description="Btz" evidence="19">
    <location>
        <begin position="128"/>
        <end position="232"/>
    </location>
</feature>
<proteinExistence type="inferred from homology"/>
<dbReference type="RefSeq" id="XP_035678427.1">
    <property type="nucleotide sequence ID" value="XM_035822534.1"/>
</dbReference>
<evidence type="ECO:0000256" key="5">
    <source>
        <dbReference type="ARBA" id="ARBA00009548"/>
    </source>
</evidence>
<evidence type="ECO:0000256" key="18">
    <source>
        <dbReference type="SAM" id="MobiDB-lite"/>
    </source>
</evidence>
<dbReference type="GO" id="GO:0008380">
    <property type="term" value="P:RNA splicing"/>
    <property type="evidence" value="ECO:0007669"/>
    <property type="project" value="UniProtKB-KW"/>
</dbReference>
<feature type="compositionally biased region" description="Acidic residues" evidence="18">
    <location>
        <begin position="12"/>
        <end position="21"/>
    </location>
</feature>
<evidence type="ECO:0000313" key="22">
    <source>
        <dbReference type="RefSeq" id="XP_035678427.1"/>
    </source>
</evidence>
<keyword evidence="8" id="KW-0963">Cytoplasm</keyword>
<protein>
    <recommendedName>
        <fullName evidence="6">Protein CASC3</fullName>
    </recommendedName>
</protein>
<evidence type="ECO:0000256" key="8">
    <source>
        <dbReference type="ARBA" id="ARBA00022490"/>
    </source>
</evidence>
<keyword evidence="16" id="KW-0539">Nucleus</keyword>
<dbReference type="InterPro" id="IPR028544">
    <property type="entry name" value="CASC3"/>
</dbReference>
<dbReference type="GO" id="GO:0003729">
    <property type="term" value="F:mRNA binding"/>
    <property type="evidence" value="ECO:0007669"/>
    <property type="project" value="InterPro"/>
</dbReference>
<feature type="compositionally biased region" description="Basic and acidic residues" evidence="18">
    <location>
        <begin position="165"/>
        <end position="175"/>
    </location>
</feature>
<evidence type="ECO:0000256" key="17">
    <source>
        <dbReference type="ARBA" id="ARBA00023273"/>
    </source>
</evidence>
<dbReference type="Proteomes" id="UP000001554">
    <property type="component" value="Chromosome 6"/>
</dbReference>